<dbReference type="Gene3D" id="1.10.10.10">
    <property type="entry name" value="Winged helix-like DNA-binding domain superfamily/Winged helix DNA-binding domain"/>
    <property type="match status" value="1"/>
</dbReference>
<protein>
    <submittedName>
        <fullName evidence="6">Transcriptional regulator</fullName>
    </submittedName>
</protein>
<dbReference type="PANTHER" id="PTHR30118">
    <property type="entry name" value="HTH-TYPE TRANSCRIPTIONAL REGULATOR LEUO-RELATED"/>
    <property type="match status" value="1"/>
</dbReference>
<evidence type="ECO:0000313" key="6">
    <source>
        <dbReference type="EMBL" id="AGA88393.1"/>
    </source>
</evidence>
<dbReference type="PRINTS" id="PR00039">
    <property type="entry name" value="HTHLYSR"/>
</dbReference>
<dbReference type="STRING" id="644801.Psest_3919"/>
<gene>
    <name evidence="6" type="ORF">Psest_3919</name>
</gene>
<dbReference type="EMBL" id="CP003071">
    <property type="protein sequence ID" value="AGA88393.1"/>
    <property type="molecule type" value="Genomic_DNA"/>
</dbReference>
<dbReference type="InterPro" id="IPR036388">
    <property type="entry name" value="WH-like_DNA-bd_sf"/>
</dbReference>
<dbReference type="Gene3D" id="3.40.190.10">
    <property type="entry name" value="Periplasmic binding protein-like II"/>
    <property type="match status" value="2"/>
</dbReference>
<keyword evidence="4" id="KW-0804">Transcription</keyword>
<evidence type="ECO:0000256" key="3">
    <source>
        <dbReference type="ARBA" id="ARBA00023125"/>
    </source>
</evidence>
<dbReference type="Pfam" id="PF00126">
    <property type="entry name" value="HTH_1"/>
    <property type="match status" value="1"/>
</dbReference>
<comment type="similarity">
    <text evidence="1">Belongs to the LysR transcriptional regulatory family.</text>
</comment>
<keyword evidence="2" id="KW-0805">Transcription regulation</keyword>
<dbReference type="RefSeq" id="WP_015278571.1">
    <property type="nucleotide sequence ID" value="NC_019936.1"/>
</dbReference>
<organism evidence="6 7">
    <name type="scientific">Stutzerimonas stutzeri RCH2</name>
    <dbReference type="NCBI Taxonomy" id="644801"/>
    <lineage>
        <taxon>Bacteria</taxon>
        <taxon>Pseudomonadati</taxon>
        <taxon>Pseudomonadota</taxon>
        <taxon>Gammaproteobacteria</taxon>
        <taxon>Pseudomonadales</taxon>
        <taxon>Pseudomonadaceae</taxon>
        <taxon>Stutzerimonas</taxon>
    </lineage>
</organism>
<dbReference type="KEGG" id="psh:Psest_3919"/>
<evidence type="ECO:0000256" key="4">
    <source>
        <dbReference type="ARBA" id="ARBA00023163"/>
    </source>
</evidence>
<keyword evidence="3" id="KW-0238">DNA-binding</keyword>
<evidence type="ECO:0000259" key="5">
    <source>
        <dbReference type="PROSITE" id="PS50931"/>
    </source>
</evidence>
<dbReference type="Pfam" id="PF03466">
    <property type="entry name" value="LysR_substrate"/>
    <property type="match status" value="1"/>
</dbReference>
<dbReference type="GO" id="GO:0003700">
    <property type="term" value="F:DNA-binding transcription factor activity"/>
    <property type="evidence" value="ECO:0007669"/>
    <property type="project" value="InterPro"/>
</dbReference>
<feature type="domain" description="HTH lysR-type" evidence="5">
    <location>
        <begin position="8"/>
        <end position="65"/>
    </location>
</feature>
<evidence type="ECO:0000256" key="1">
    <source>
        <dbReference type="ARBA" id="ARBA00009437"/>
    </source>
</evidence>
<dbReference type="AlphaFoldDB" id="L0GNQ4"/>
<name>L0GNQ4_STUST</name>
<reference evidence="6 7" key="1">
    <citation type="submission" date="2011-10" db="EMBL/GenBank/DDBJ databases">
        <title>Complete sequence of chromosome of Pseudomonas stutzeri RCH2.</title>
        <authorList>
            <consortium name="US DOE Joint Genome Institute"/>
            <person name="Lucas S."/>
            <person name="Han J."/>
            <person name="Lapidus A."/>
            <person name="Cheng J.-F."/>
            <person name="Goodwin L."/>
            <person name="Pitluck S."/>
            <person name="Peters L."/>
            <person name="Ovchinnikova G."/>
            <person name="Zeytun A."/>
            <person name="Lu M."/>
            <person name="Detter J.C."/>
            <person name="Han C."/>
            <person name="Tapia R."/>
            <person name="Land M."/>
            <person name="Hauser L."/>
            <person name="Kyrpides N."/>
            <person name="Ivanova N."/>
            <person name="Pagani I."/>
            <person name="Chakraborty R."/>
            <person name="Arkin A."/>
            <person name="Dehal P."/>
            <person name="Wall J."/>
            <person name="Hazen T."/>
            <person name="Woyke T."/>
        </authorList>
    </citation>
    <scope>NUCLEOTIDE SEQUENCE [LARGE SCALE GENOMIC DNA]</scope>
    <source>
        <strain evidence="6 7">RCH2</strain>
    </source>
</reference>
<dbReference type="InterPro" id="IPR036390">
    <property type="entry name" value="WH_DNA-bd_sf"/>
</dbReference>
<evidence type="ECO:0000313" key="7">
    <source>
        <dbReference type="Proteomes" id="UP000010820"/>
    </source>
</evidence>
<evidence type="ECO:0000256" key="2">
    <source>
        <dbReference type="ARBA" id="ARBA00023015"/>
    </source>
</evidence>
<dbReference type="GO" id="GO:0003677">
    <property type="term" value="F:DNA binding"/>
    <property type="evidence" value="ECO:0007669"/>
    <property type="project" value="UniProtKB-KW"/>
</dbReference>
<dbReference type="PATRIC" id="fig|644801.3.peg.3816"/>
<accession>L0GNQ4</accession>
<dbReference type="SUPFAM" id="SSF53850">
    <property type="entry name" value="Periplasmic binding protein-like II"/>
    <property type="match status" value="1"/>
</dbReference>
<sequence length="301" mass="33359">MITNLRQLDLNLLLVFDALMQEQNLSRAAVRLHLSQSTVSNALARLRKQLGEPLFQRTARGMLPTPQAQALYGPVREALHLLRTGLAPQAGIDTGSELTFRVSMNDYAQAVFLPVALSRLQALAPRLVLSVQSDDADTLVKRLRTGELDLAIDYLHFDDELRYEPLREEELAVIASADHPAIQQQLTLAQYQNASHVSVHPRAGRGSPLEIVLGSSKVQRKVQLLVPHYLAIPSVVSQTRLLGTVPKALAEHFAEQYALQVFPLPMAMAPVQVSLIWHRQQDASVGLRWLRRQLCAAASGE</sequence>
<dbReference type="InterPro" id="IPR000847">
    <property type="entry name" value="LysR_HTH_N"/>
</dbReference>
<dbReference type="SUPFAM" id="SSF46785">
    <property type="entry name" value="Winged helix' DNA-binding domain"/>
    <property type="match status" value="1"/>
</dbReference>
<proteinExistence type="inferred from homology"/>
<dbReference type="PANTHER" id="PTHR30118:SF15">
    <property type="entry name" value="TRANSCRIPTIONAL REGULATORY PROTEIN"/>
    <property type="match status" value="1"/>
</dbReference>
<dbReference type="CDD" id="cd08417">
    <property type="entry name" value="PBP2_Nitroaromatics_like"/>
    <property type="match status" value="1"/>
</dbReference>
<dbReference type="HOGENOM" id="CLU_039613_39_0_6"/>
<dbReference type="eggNOG" id="COG0583">
    <property type="taxonomic scope" value="Bacteria"/>
</dbReference>
<dbReference type="PROSITE" id="PS50931">
    <property type="entry name" value="HTH_LYSR"/>
    <property type="match status" value="1"/>
</dbReference>
<dbReference type="InterPro" id="IPR037402">
    <property type="entry name" value="YidZ_PBP2"/>
</dbReference>
<dbReference type="InterPro" id="IPR005119">
    <property type="entry name" value="LysR_subst-bd"/>
</dbReference>
<dbReference type="InterPro" id="IPR050389">
    <property type="entry name" value="LysR-type_TF"/>
</dbReference>
<dbReference type="Proteomes" id="UP000010820">
    <property type="component" value="Chromosome"/>
</dbReference>